<accession>A0A182ME24</accession>
<protein>
    <submittedName>
        <fullName evidence="2">Uncharacterized protein</fullName>
    </submittedName>
</protein>
<keyword evidence="1" id="KW-0812">Transmembrane</keyword>
<keyword evidence="1" id="KW-0472">Membrane</keyword>
<evidence type="ECO:0000313" key="3">
    <source>
        <dbReference type="Proteomes" id="UP000075883"/>
    </source>
</evidence>
<proteinExistence type="predicted"/>
<reference evidence="3" key="1">
    <citation type="submission" date="2013-09" db="EMBL/GenBank/DDBJ databases">
        <title>The Genome Sequence of Anopheles culicifacies species A.</title>
        <authorList>
            <consortium name="The Broad Institute Genomics Platform"/>
            <person name="Neafsey D.E."/>
            <person name="Besansky N."/>
            <person name="Howell P."/>
            <person name="Walton C."/>
            <person name="Young S.K."/>
            <person name="Zeng Q."/>
            <person name="Gargeya S."/>
            <person name="Fitzgerald M."/>
            <person name="Haas B."/>
            <person name="Abouelleil A."/>
            <person name="Allen A.W."/>
            <person name="Alvarado L."/>
            <person name="Arachchi H.M."/>
            <person name="Berlin A.M."/>
            <person name="Chapman S.B."/>
            <person name="Gainer-Dewar J."/>
            <person name="Goldberg J."/>
            <person name="Griggs A."/>
            <person name="Gujja S."/>
            <person name="Hansen M."/>
            <person name="Howarth C."/>
            <person name="Imamovic A."/>
            <person name="Ireland A."/>
            <person name="Larimer J."/>
            <person name="McCowan C."/>
            <person name="Murphy C."/>
            <person name="Pearson M."/>
            <person name="Poon T.W."/>
            <person name="Priest M."/>
            <person name="Roberts A."/>
            <person name="Saif S."/>
            <person name="Shea T."/>
            <person name="Sisk P."/>
            <person name="Sykes S."/>
            <person name="Wortman J."/>
            <person name="Nusbaum C."/>
            <person name="Birren B."/>
        </authorList>
    </citation>
    <scope>NUCLEOTIDE SEQUENCE [LARGE SCALE GENOMIC DNA]</scope>
    <source>
        <strain evidence="3">A-37</strain>
    </source>
</reference>
<reference evidence="2" key="2">
    <citation type="submission" date="2020-05" db="UniProtKB">
        <authorList>
            <consortium name="EnsemblMetazoa"/>
        </authorList>
    </citation>
    <scope>IDENTIFICATION</scope>
    <source>
        <strain evidence="2">A-37</strain>
    </source>
</reference>
<dbReference type="Proteomes" id="UP000075883">
    <property type="component" value="Unassembled WGS sequence"/>
</dbReference>
<dbReference type="VEuPathDB" id="VectorBase:ACUA015986"/>
<evidence type="ECO:0000256" key="1">
    <source>
        <dbReference type="SAM" id="Phobius"/>
    </source>
</evidence>
<keyword evidence="1" id="KW-1133">Transmembrane helix</keyword>
<organism evidence="2 3">
    <name type="scientific">Anopheles culicifacies</name>
    <dbReference type="NCBI Taxonomy" id="139723"/>
    <lineage>
        <taxon>Eukaryota</taxon>
        <taxon>Metazoa</taxon>
        <taxon>Ecdysozoa</taxon>
        <taxon>Arthropoda</taxon>
        <taxon>Hexapoda</taxon>
        <taxon>Insecta</taxon>
        <taxon>Pterygota</taxon>
        <taxon>Neoptera</taxon>
        <taxon>Endopterygota</taxon>
        <taxon>Diptera</taxon>
        <taxon>Nematocera</taxon>
        <taxon>Culicoidea</taxon>
        <taxon>Culicidae</taxon>
        <taxon>Anophelinae</taxon>
        <taxon>Anopheles</taxon>
        <taxon>culicifacies species complex</taxon>
    </lineage>
</organism>
<sequence length="127" mass="14957">MDKRKDDFSLWIFTMRLAQVEQDELQDVHEYSNKDHERYAVWNANYLTLVVYRVQQQMTIDYIQRHVRVPEVFHHAQPMALALRLLATNVPKLLISWRFFSALFVGVATVGAKTAFTFFSQTAYSEP</sequence>
<evidence type="ECO:0000313" key="2">
    <source>
        <dbReference type="EnsemblMetazoa" id="ACUA015986-PA"/>
    </source>
</evidence>
<dbReference type="EMBL" id="AXCM01007294">
    <property type="status" value="NOT_ANNOTATED_CDS"/>
    <property type="molecule type" value="Genomic_DNA"/>
</dbReference>
<dbReference type="EnsemblMetazoa" id="ACUA015986-RA">
    <property type="protein sequence ID" value="ACUA015986-PA"/>
    <property type="gene ID" value="ACUA015986"/>
</dbReference>
<dbReference type="AlphaFoldDB" id="A0A182ME24"/>
<feature type="transmembrane region" description="Helical" evidence="1">
    <location>
        <begin position="99"/>
        <end position="119"/>
    </location>
</feature>
<keyword evidence="3" id="KW-1185">Reference proteome</keyword>
<name>A0A182ME24_9DIPT</name>